<dbReference type="EMBL" id="FPLD01000129">
    <property type="protein sequence ID" value="SGZ16487.1"/>
    <property type="molecule type" value="Genomic_DNA"/>
</dbReference>
<evidence type="ECO:0000259" key="2">
    <source>
        <dbReference type="Pfam" id="PF20441"/>
    </source>
</evidence>
<dbReference type="RefSeq" id="WP_082297298.1">
    <property type="nucleotide sequence ID" value="NZ_FPLD01000129.1"/>
</dbReference>
<dbReference type="Gene3D" id="3.40.50.300">
    <property type="entry name" value="P-loop containing nucleotide triphosphate hydrolases"/>
    <property type="match status" value="1"/>
</dbReference>
<evidence type="ECO:0000259" key="1">
    <source>
        <dbReference type="Pfam" id="PF03354"/>
    </source>
</evidence>
<protein>
    <recommendedName>
        <fullName evidence="5">Terminase large subunit</fullName>
    </recommendedName>
</protein>
<dbReference type="InterPro" id="IPR046461">
    <property type="entry name" value="TerL_ATPase"/>
</dbReference>
<proteinExistence type="predicted"/>
<sequence length="584" mass="66227">MEYMTPPKKYKLPRVKPLDQSFKQVHKYAYQVLDGTVVSNKWIKLAAERHFKDLAKSEDKSYKFEFNENRADRAIHFYQFIKHTKGELAGTPMKLMPWQQFVVGSIFGWVTKKKHKVTKRKVRRFKTAEVFVARKNGKSTLASGIGLYAMLADGEMGAEVYSAATTRDQARIVFDDAKVMLRNSDLKEVATAYQTEIVAPALNSKFKPLSSDANSLDGLNVHCALIDEIHAHKTRDVYDVIETATGARTQPLIFVISTAGFILEGIATELWKYGEQILSGTVEDDSFFACLYTMDAGDDFTNPDNWLKANPCLGVSKKLEDMERLCLKAQTMISARGNYLTKHCNIFVNSTDAWLDIQQVQKCKQDININDYKGRDCYIGLDLAQKLDLTSLCLIFPDDGSGIDVFFRNYLPEDALANATTQSRYQFEKWSRDGYLELTEGIATDYRIIEEDLRYFCTKFNVLSIGYDPYSATQMSIKLTEEGLPMVSVAQNMQNLSEPSKEFEQMLATQKIRYNGDSVFEWCCSNAHVYVDANENIKPVKENKMSKDKIDAVIACITGLSLCVLKELEIVSIYETRGFITLGN</sequence>
<organism evidence="3 4">
    <name type="scientific">Moritella viscosa</name>
    <dbReference type="NCBI Taxonomy" id="80854"/>
    <lineage>
        <taxon>Bacteria</taxon>
        <taxon>Pseudomonadati</taxon>
        <taxon>Pseudomonadota</taxon>
        <taxon>Gammaproteobacteria</taxon>
        <taxon>Alteromonadales</taxon>
        <taxon>Moritellaceae</taxon>
        <taxon>Moritella</taxon>
    </lineage>
</organism>
<dbReference type="GO" id="GO:0004519">
    <property type="term" value="F:endonuclease activity"/>
    <property type="evidence" value="ECO:0007669"/>
    <property type="project" value="InterPro"/>
</dbReference>
<dbReference type="PANTHER" id="PTHR41287">
    <property type="match status" value="1"/>
</dbReference>
<evidence type="ECO:0008006" key="5">
    <source>
        <dbReference type="Google" id="ProtNLM"/>
    </source>
</evidence>
<dbReference type="AlphaFoldDB" id="A0A1L0C6K6"/>
<dbReference type="Proteomes" id="UP000183794">
    <property type="component" value="Unassembled WGS sequence"/>
</dbReference>
<dbReference type="OrthoDB" id="9760250at2"/>
<dbReference type="Pfam" id="PF20441">
    <property type="entry name" value="TerL_nuclease"/>
    <property type="match status" value="1"/>
</dbReference>
<dbReference type="Pfam" id="PF03354">
    <property type="entry name" value="TerL_ATPase"/>
    <property type="match status" value="1"/>
</dbReference>
<dbReference type="PANTHER" id="PTHR41287:SF1">
    <property type="entry name" value="PROTEIN YMFN"/>
    <property type="match status" value="1"/>
</dbReference>
<reference evidence="3 4" key="1">
    <citation type="submission" date="2016-11" db="EMBL/GenBank/DDBJ databases">
        <authorList>
            <person name="Jaros S."/>
            <person name="Januszkiewicz K."/>
            <person name="Wedrychowicz H."/>
        </authorList>
    </citation>
    <scope>NUCLEOTIDE SEQUENCE [LARGE SCALE GENOMIC DNA]</scope>
    <source>
        <strain evidence="3">NVI 5450</strain>
    </source>
</reference>
<accession>A0A1L0C6K6</accession>
<gene>
    <name evidence="3" type="ORF">NVI5450_4334</name>
</gene>
<evidence type="ECO:0000313" key="3">
    <source>
        <dbReference type="EMBL" id="SGZ16487.1"/>
    </source>
</evidence>
<name>A0A1L0C6K6_9GAMM</name>
<evidence type="ECO:0000313" key="4">
    <source>
        <dbReference type="Proteomes" id="UP000183794"/>
    </source>
</evidence>
<feature type="domain" description="Terminase large subunit-like endonuclease" evidence="2">
    <location>
        <begin position="282"/>
        <end position="560"/>
    </location>
</feature>
<dbReference type="InterPro" id="IPR027417">
    <property type="entry name" value="P-loop_NTPase"/>
</dbReference>
<dbReference type="InterPro" id="IPR005021">
    <property type="entry name" value="Terminase_largesu-like"/>
</dbReference>
<feature type="domain" description="Terminase large subunit-like ATPase" evidence="1">
    <location>
        <begin position="97"/>
        <end position="275"/>
    </location>
</feature>
<dbReference type="InterPro" id="IPR046462">
    <property type="entry name" value="TerL_nuclease"/>
</dbReference>